<dbReference type="SUPFAM" id="SSF55729">
    <property type="entry name" value="Acyl-CoA N-acyltransferases (Nat)"/>
    <property type="match status" value="1"/>
</dbReference>
<dbReference type="NCBIfam" id="TIGR03243">
    <property type="entry name" value="arg_catab_AOST"/>
    <property type="match status" value="1"/>
</dbReference>
<dbReference type="Pfam" id="PF04958">
    <property type="entry name" value="AstA"/>
    <property type="match status" value="1"/>
</dbReference>
<evidence type="ECO:0000313" key="5">
    <source>
        <dbReference type="Proteomes" id="UP001462640"/>
    </source>
</evidence>
<evidence type="ECO:0000256" key="1">
    <source>
        <dbReference type="ARBA" id="ARBA00022503"/>
    </source>
</evidence>
<dbReference type="Proteomes" id="UP001462640">
    <property type="component" value="Unassembled WGS sequence"/>
</dbReference>
<accession>A0ABV0GHB4</accession>
<reference evidence="4 5" key="1">
    <citation type="submission" date="2024-05" db="EMBL/GenBank/DDBJ databases">
        <title>Roseateles sp. 2.12 16S ribosomal RNA gene Genome sequencing and assembly.</title>
        <authorList>
            <person name="Woo H."/>
        </authorList>
    </citation>
    <scope>NUCLEOTIDE SEQUENCE [LARGE SCALE GENOMIC DNA]</scope>
    <source>
        <strain evidence="4 5">2.12</strain>
    </source>
</reference>
<keyword evidence="2" id="KW-0808">Transferase</keyword>
<comment type="caution">
    <text evidence="4">The sequence shown here is derived from an EMBL/GenBank/DDBJ whole genome shotgun (WGS) entry which is preliminary data.</text>
</comment>
<dbReference type="PANTHER" id="PTHR30420">
    <property type="entry name" value="N-SUCCINYLARGININE DIHYDROLASE"/>
    <property type="match status" value="1"/>
</dbReference>
<evidence type="ECO:0000313" key="4">
    <source>
        <dbReference type="EMBL" id="MEO3714458.1"/>
    </source>
</evidence>
<organism evidence="4 5">
    <name type="scientific">Roseateles flavus</name>
    <dbReference type="NCBI Taxonomy" id="3149041"/>
    <lineage>
        <taxon>Bacteria</taxon>
        <taxon>Pseudomonadati</taxon>
        <taxon>Pseudomonadota</taxon>
        <taxon>Betaproteobacteria</taxon>
        <taxon>Burkholderiales</taxon>
        <taxon>Sphaerotilaceae</taxon>
        <taxon>Roseateles</taxon>
    </lineage>
</organism>
<dbReference type="EMBL" id="JBDPZC010000008">
    <property type="protein sequence ID" value="MEO3714458.1"/>
    <property type="molecule type" value="Genomic_DNA"/>
</dbReference>
<protein>
    <submittedName>
        <fullName evidence="4">Arginine N-succinyltransferase</fullName>
    </submittedName>
</protein>
<name>A0ABV0GHB4_9BURK</name>
<keyword evidence="1" id="KW-0056">Arginine metabolism</keyword>
<keyword evidence="3" id="KW-0012">Acyltransferase</keyword>
<evidence type="ECO:0000256" key="2">
    <source>
        <dbReference type="ARBA" id="ARBA00022679"/>
    </source>
</evidence>
<dbReference type="InterPro" id="IPR016181">
    <property type="entry name" value="Acyl_CoA_acyltransferase"/>
</dbReference>
<dbReference type="InterPro" id="IPR007041">
    <property type="entry name" value="Arg_succinylTrfase_AstA/AruG"/>
</dbReference>
<gene>
    <name evidence="4" type="ORF">ABDJ40_16955</name>
</gene>
<evidence type="ECO:0000256" key="3">
    <source>
        <dbReference type="ARBA" id="ARBA00023315"/>
    </source>
</evidence>
<sequence length="348" mass="37438">MNGLDLQGLLLRPVALTDLPDMLRMAAASADGISSLPNDEAKLRARIEASVQAFSSPDDASGEETYLFVLEDRAVNHPSGRLVGCAGIAASAGFFDRFYSYRNEFVVHASATLGVSQRMHTLHLCHDLTGATLLTSFFLEPGYEPTAAAQLLSRARLLFIQAHAQRFSDRIAAENPGVTDALGQSPFWDAVGRQFFGMDYPQAEAVIGGRSKALIADLMPPSPIPVVLLPAAAQLALGQLHPVGEVPFSVLMDEGFDADTYVDIFDGGPTVEAPLASLRSVRHHRLHTVRPGAGSGPRRWHLVVRPGREHFAAVLAEIGESLHADEVPALQPRAGETLLSTPLWPEES</sequence>
<dbReference type="RefSeq" id="WP_347611551.1">
    <property type="nucleotide sequence ID" value="NZ_JBDPZC010000008.1"/>
</dbReference>
<proteinExistence type="predicted"/>
<dbReference type="PANTHER" id="PTHR30420:SF1">
    <property type="entry name" value="ARGININE N-SUCCINYLTRANSFERASE"/>
    <property type="match status" value="1"/>
</dbReference>
<keyword evidence="5" id="KW-1185">Reference proteome</keyword>